<protein>
    <submittedName>
        <fullName evidence="2">Beta-lactamase class C</fullName>
    </submittedName>
</protein>
<dbReference type="InterPro" id="IPR012338">
    <property type="entry name" value="Beta-lactam/transpept-like"/>
</dbReference>
<feature type="domain" description="Beta-lactamase-related" evidence="1">
    <location>
        <begin position="26"/>
        <end position="373"/>
    </location>
</feature>
<gene>
    <name evidence="2" type="ORF">B0G62_105214</name>
</gene>
<dbReference type="EMBL" id="PQGA01000005">
    <property type="protein sequence ID" value="POR52246.1"/>
    <property type="molecule type" value="Genomic_DNA"/>
</dbReference>
<dbReference type="Pfam" id="PF00144">
    <property type="entry name" value="Beta-lactamase"/>
    <property type="match status" value="1"/>
</dbReference>
<reference evidence="2 3" key="1">
    <citation type="submission" date="2018-01" db="EMBL/GenBank/DDBJ databases">
        <title>Genomic Encyclopedia of Type Strains, Phase III (KMG-III): the genomes of soil and plant-associated and newly described type strains.</title>
        <authorList>
            <person name="Whitman W."/>
        </authorList>
    </citation>
    <scope>NUCLEOTIDE SEQUENCE [LARGE SCALE GENOMIC DNA]</scope>
    <source>
        <strain evidence="2 3">JCM 18070</strain>
    </source>
</reference>
<dbReference type="NCBIfam" id="NF033085">
    <property type="entry name" value="bla_class_C"/>
    <property type="match status" value="1"/>
</dbReference>
<dbReference type="SUPFAM" id="SSF56601">
    <property type="entry name" value="beta-lactamase/transpeptidase-like"/>
    <property type="match status" value="1"/>
</dbReference>
<dbReference type="InterPro" id="IPR058136">
    <property type="entry name" value="AmpC"/>
</dbReference>
<proteinExistence type="predicted"/>
<sequence length="377" mass="40372">MLMALTCAAATAHAAQVAQTSVKTAVDAAIEPLQAKYGIPGVAVGISVDGKHAFYHYGVASKATHTRVDDNTLFEIGSVTKTVTATLACYAQTQGKLSFSASASDYVSALRGSVFDHVSVLNLGTHTSGLPLFVPDAVTNDAQMNAWLRAWQPDSPAGTQRVYSNIGIGLLGRAAAHSLGVTQREAVEQQLLPAFGMTHTWLRVPPASEAHYAQGYDKTDTPKRMNPGVFDDEAYGVRTTAPDLVRYLDVNMGLVPLAPAWRRAIDCTHMGYYTAGPFTQDFVWEQYPWPVSLDTLQRGNSPDAILKPMPAHALTPPLAPQADALINKTGSTNGFSTYVAYVPARHIGVVILANKAYPNEARVSAAYAILKALDQSK</sequence>
<evidence type="ECO:0000313" key="3">
    <source>
        <dbReference type="Proteomes" id="UP000237381"/>
    </source>
</evidence>
<dbReference type="PANTHER" id="PTHR46825">
    <property type="entry name" value="D-ALANYL-D-ALANINE-CARBOXYPEPTIDASE/ENDOPEPTIDASE AMPH"/>
    <property type="match status" value="1"/>
</dbReference>
<accession>A0A2S4MBY2</accession>
<dbReference type="PANTHER" id="PTHR46825:SF8">
    <property type="entry name" value="BETA-LACTAMASE-RELATED"/>
    <property type="match status" value="1"/>
</dbReference>
<dbReference type="AlphaFoldDB" id="A0A2S4MBY2"/>
<dbReference type="Gene3D" id="3.40.710.10">
    <property type="entry name" value="DD-peptidase/beta-lactamase superfamily"/>
    <property type="match status" value="1"/>
</dbReference>
<name>A0A2S4MBY2_9BURK</name>
<evidence type="ECO:0000259" key="1">
    <source>
        <dbReference type="Pfam" id="PF00144"/>
    </source>
</evidence>
<evidence type="ECO:0000313" key="2">
    <source>
        <dbReference type="EMBL" id="POR52246.1"/>
    </source>
</evidence>
<keyword evidence="3" id="KW-1185">Reference proteome</keyword>
<dbReference type="InterPro" id="IPR050491">
    <property type="entry name" value="AmpC-like"/>
</dbReference>
<comment type="caution">
    <text evidence="2">The sequence shown here is derived from an EMBL/GenBank/DDBJ whole genome shotgun (WGS) entry which is preliminary data.</text>
</comment>
<dbReference type="InterPro" id="IPR001466">
    <property type="entry name" value="Beta-lactam-related"/>
</dbReference>
<organism evidence="2 3">
    <name type="scientific">Paraburkholderia eburnea</name>
    <dbReference type="NCBI Taxonomy" id="1189126"/>
    <lineage>
        <taxon>Bacteria</taxon>
        <taxon>Pseudomonadati</taxon>
        <taxon>Pseudomonadota</taxon>
        <taxon>Betaproteobacteria</taxon>
        <taxon>Burkholderiales</taxon>
        <taxon>Burkholderiaceae</taxon>
        <taxon>Paraburkholderia</taxon>
    </lineage>
</organism>
<dbReference type="Proteomes" id="UP000237381">
    <property type="component" value="Unassembled WGS sequence"/>
</dbReference>